<dbReference type="Proteomes" id="UP000887116">
    <property type="component" value="Unassembled WGS sequence"/>
</dbReference>
<dbReference type="AlphaFoldDB" id="A0A8X6FLH7"/>
<name>A0A8X6FLH7_TRICU</name>
<reference evidence="2" key="1">
    <citation type="submission" date="2020-07" db="EMBL/GenBank/DDBJ databases">
        <title>Multicomponent nature underlies the extraordinary mechanical properties of spider dragline silk.</title>
        <authorList>
            <person name="Kono N."/>
            <person name="Nakamura H."/>
            <person name="Mori M."/>
            <person name="Yoshida Y."/>
            <person name="Ohtoshi R."/>
            <person name="Malay A.D."/>
            <person name="Moran D.A.P."/>
            <person name="Tomita M."/>
            <person name="Numata K."/>
            <person name="Arakawa K."/>
        </authorList>
    </citation>
    <scope>NUCLEOTIDE SEQUENCE</scope>
</reference>
<organism evidence="2 3">
    <name type="scientific">Trichonephila clavata</name>
    <name type="common">Joro spider</name>
    <name type="synonym">Nephila clavata</name>
    <dbReference type="NCBI Taxonomy" id="2740835"/>
    <lineage>
        <taxon>Eukaryota</taxon>
        <taxon>Metazoa</taxon>
        <taxon>Ecdysozoa</taxon>
        <taxon>Arthropoda</taxon>
        <taxon>Chelicerata</taxon>
        <taxon>Arachnida</taxon>
        <taxon>Araneae</taxon>
        <taxon>Araneomorphae</taxon>
        <taxon>Entelegynae</taxon>
        <taxon>Araneoidea</taxon>
        <taxon>Nephilidae</taxon>
        <taxon>Trichonephila</taxon>
    </lineage>
</organism>
<proteinExistence type="predicted"/>
<keyword evidence="1" id="KW-0472">Membrane</keyword>
<evidence type="ECO:0000313" key="3">
    <source>
        <dbReference type="Proteomes" id="UP000887116"/>
    </source>
</evidence>
<keyword evidence="1" id="KW-0812">Transmembrane</keyword>
<keyword evidence="3" id="KW-1185">Reference proteome</keyword>
<comment type="caution">
    <text evidence="2">The sequence shown here is derived from an EMBL/GenBank/DDBJ whole genome shotgun (WGS) entry which is preliminary data.</text>
</comment>
<protein>
    <submittedName>
        <fullName evidence="2">Uncharacterized protein</fullName>
    </submittedName>
</protein>
<accession>A0A8X6FLH7</accession>
<keyword evidence="1" id="KW-1133">Transmembrane helix</keyword>
<evidence type="ECO:0000256" key="1">
    <source>
        <dbReference type="SAM" id="Phobius"/>
    </source>
</evidence>
<sequence length="163" mass="18986">MANTSPEFKFSRDVIRYVLTEYWPGTHWNSSNMFIEHDLDSPFTPAVQEMIKFILDDNGVELHYLYDGYFPDKNITARQHYEYCQNVISRQNMINDTAYAKSAFLVLCASLSLFTALSVVYGVNAAPFITLRLILRWITSLQNLDLITDTFWMELQSFCEPLQ</sequence>
<dbReference type="OrthoDB" id="6421848at2759"/>
<evidence type="ECO:0000313" key="2">
    <source>
        <dbReference type="EMBL" id="GFQ83935.1"/>
    </source>
</evidence>
<feature type="transmembrane region" description="Helical" evidence="1">
    <location>
        <begin position="103"/>
        <end position="123"/>
    </location>
</feature>
<dbReference type="EMBL" id="BMAO01022734">
    <property type="protein sequence ID" value="GFQ83935.1"/>
    <property type="molecule type" value="Genomic_DNA"/>
</dbReference>
<gene>
    <name evidence="2" type="primary">AVEN_70228_1</name>
    <name evidence="2" type="ORF">TNCT_704541</name>
</gene>